<feature type="non-terminal residue" evidence="1">
    <location>
        <position position="1"/>
    </location>
</feature>
<evidence type="ECO:0000313" key="1">
    <source>
        <dbReference type="EMBL" id="KAG6592059.1"/>
    </source>
</evidence>
<proteinExistence type="predicted"/>
<organism evidence="1 2">
    <name type="scientific">Cucurbita argyrosperma subsp. sororia</name>
    <dbReference type="NCBI Taxonomy" id="37648"/>
    <lineage>
        <taxon>Eukaryota</taxon>
        <taxon>Viridiplantae</taxon>
        <taxon>Streptophyta</taxon>
        <taxon>Embryophyta</taxon>
        <taxon>Tracheophyta</taxon>
        <taxon>Spermatophyta</taxon>
        <taxon>Magnoliopsida</taxon>
        <taxon>eudicotyledons</taxon>
        <taxon>Gunneridae</taxon>
        <taxon>Pentapetalae</taxon>
        <taxon>rosids</taxon>
        <taxon>fabids</taxon>
        <taxon>Cucurbitales</taxon>
        <taxon>Cucurbitaceae</taxon>
        <taxon>Cucurbiteae</taxon>
        <taxon>Cucurbita</taxon>
    </lineage>
</organism>
<name>A0AAV6N7V1_9ROSI</name>
<gene>
    <name evidence="1" type="ORF">SDJN03_14405</name>
</gene>
<reference evidence="1 2" key="1">
    <citation type="journal article" date="2021" name="Hortic Res">
        <title>The domestication of Cucurbita argyrosperma as revealed by the genome of its wild relative.</title>
        <authorList>
            <person name="Barrera-Redondo J."/>
            <person name="Sanchez-de la Vega G."/>
            <person name="Aguirre-Liguori J.A."/>
            <person name="Castellanos-Morales G."/>
            <person name="Gutierrez-Guerrero Y.T."/>
            <person name="Aguirre-Dugua X."/>
            <person name="Aguirre-Planter E."/>
            <person name="Tenaillon M.I."/>
            <person name="Lira-Saade R."/>
            <person name="Eguiarte L.E."/>
        </authorList>
    </citation>
    <scope>NUCLEOTIDE SEQUENCE [LARGE SCALE GENOMIC DNA]</scope>
    <source>
        <strain evidence="1">JBR-2021</strain>
    </source>
</reference>
<protein>
    <submittedName>
        <fullName evidence="1">Uncharacterized protein</fullName>
    </submittedName>
</protein>
<dbReference type="Proteomes" id="UP000685013">
    <property type="component" value="Chromosome 9"/>
</dbReference>
<accession>A0AAV6N7V1</accession>
<comment type="caution">
    <text evidence="1">The sequence shown here is derived from an EMBL/GenBank/DDBJ whole genome shotgun (WGS) entry which is preliminary data.</text>
</comment>
<evidence type="ECO:0000313" key="2">
    <source>
        <dbReference type="Proteomes" id="UP000685013"/>
    </source>
</evidence>
<sequence length="93" mass="10484">MRIGELWCRLLEARKRILKEDIEEKKLNTGTVKWKTKSNASKLQRCNGGSSDERRKILGMKAAVGIKATGDFGLHIFALHLDNHYSASGLLLF</sequence>
<dbReference type="EMBL" id="JAGKQH010000009">
    <property type="protein sequence ID" value="KAG6592059.1"/>
    <property type="molecule type" value="Genomic_DNA"/>
</dbReference>
<dbReference type="AlphaFoldDB" id="A0AAV6N7V1"/>
<keyword evidence="2" id="KW-1185">Reference proteome</keyword>